<dbReference type="RefSeq" id="WP_211868424.1">
    <property type="nucleotide sequence ID" value="NZ_JAAEDI010000009.1"/>
</dbReference>
<name>A0ABS5EG60_9PROT</name>
<evidence type="ECO:0000313" key="2">
    <source>
        <dbReference type="EMBL" id="MBR0650016.1"/>
    </source>
</evidence>
<dbReference type="Gene3D" id="1.10.1200.10">
    <property type="entry name" value="ACP-like"/>
    <property type="match status" value="1"/>
</dbReference>
<protein>
    <submittedName>
        <fullName evidence="2">Acyl carrier protein</fullName>
    </submittedName>
</protein>
<proteinExistence type="predicted"/>
<evidence type="ECO:0000313" key="3">
    <source>
        <dbReference type="Proteomes" id="UP000698752"/>
    </source>
</evidence>
<dbReference type="InterPro" id="IPR036736">
    <property type="entry name" value="ACP-like_sf"/>
</dbReference>
<comment type="caution">
    <text evidence="2">The sequence shown here is derived from an EMBL/GenBank/DDBJ whole genome shotgun (WGS) entry which is preliminary data.</text>
</comment>
<reference evidence="3" key="1">
    <citation type="journal article" date="2021" name="Syst. Appl. Microbiol.">
        <title>Roseomonas hellenica sp. nov., isolated from roots of wild-growing Alkanna tinctoria.</title>
        <authorList>
            <person name="Rat A."/>
            <person name="Naranjo H.D."/>
            <person name="Lebbe L."/>
            <person name="Cnockaert M."/>
            <person name="Krigas N."/>
            <person name="Grigoriadou K."/>
            <person name="Maloupa E."/>
            <person name="Willems A."/>
        </authorList>
    </citation>
    <scope>NUCLEOTIDE SEQUENCE [LARGE SCALE GENOMIC DNA]</scope>
    <source>
        <strain evidence="3">LMG 31159</strain>
    </source>
</reference>
<dbReference type="EMBL" id="JAAEDI010000009">
    <property type="protein sequence ID" value="MBR0650016.1"/>
    <property type="molecule type" value="Genomic_DNA"/>
</dbReference>
<dbReference type="Proteomes" id="UP000698752">
    <property type="component" value="Unassembled WGS sequence"/>
</dbReference>
<feature type="domain" description="Carrier" evidence="1">
    <location>
        <begin position="8"/>
        <end position="84"/>
    </location>
</feature>
<dbReference type="SUPFAM" id="SSF47336">
    <property type="entry name" value="ACP-like"/>
    <property type="match status" value="1"/>
</dbReference>
<organism evidence="2 3">
    <name type="scientific">Neoroseomonas terrae</name>
    <dbReference type="NCBI Taxonomy" id="424799"/>
    <lineage>
        <taxon>Bacteria</taxon>
        <taxon>Pseudomonadati</taxon>
        <taxon>Pseudomonadota</taxon>
        <taxon>Alphaproteobacteria</taxon>
        <taxon>Acetobacterales</taxon>
        <taxon>Acetobacteraceae</taxon>
        <taxon>Neoroseomonas</taxon>
    </lineage>
</organism>
<evidence type="ECO:0000259" key="1">
    <source>
        <dbReference type="PROSITE" id="PS50075"/>
    </source>
</evidence>
<accession>A0ABS5EG60</accession>
<dbReference type="Pfam" id="PF00550">
    <property type="entry name" value="PP-binding"/>
    <property type="match status" value="1"/>
</dbReference>
<sequence length="95" mass="10062">MMDRRLPCDQATLRAWMVSYIGGVLSLPDGVPTSSTFDTYGFDSVEAVVMAGVMEEEFGVQVDPVQLLENPSIDAFCAAFASDGGDPLAPTTSVP</sequence>
<dbReference type="PROSITE" id="PS50075">
    <property type="entry name" value="CARRIER"/>
    <property type="match status" value="1"/>
</dbReference>
<dbReference type="InterPro" id="IPR009081">
    <property type="entry name" value="PP-bd_ACP"/>
</dbReference>
<keyword evidence="3" id="KW-1185">Reference proteome</keyword>
<gene>
    <name evidence="2" type="ORF">GXW78_10115</name>
</gene>